<evidence type="ECO:0000313" key="1">
    <source>
        <dbReference type="EMBL" id="TLX41665.1"/>
    </source>
</evidence>
<dbReference type="RefSeq" id="WP_011995777.1">
    <property type="nucleotide sequence ID" value="NZ_JBAFVI010000005.1"/>
</dbReference>
<proteinExistence type="predicted"/>
<sequence>MADLLPLISDGEEFTLLASDDNTHFVLRFKPDGLTADLSGEDAERFRGDYETVKSQFPDWSSDQLLAQLWDQGGYSWLAAQDG</sequence>
<dbReference type="EMBL" id="VAUP01000035">
    <property type="protein sequence ID" value="TLX41665.1"/>
    <property type="molecule type" value="Genomic_DNA"/>
</dbReference>
<evidence type="ECO:0000313" key="2">
    <source>
        <dbReference type="Proteomes" id="UP000305131"/>
    </source>
</evidence>
<comment type="caution">
    <text evidence="1">The sequence shown here is derived from an EMBL/GenBank/DDBJ whole genome shotgun (WGS) entry which is preliminary data.</text>
</comment>
<organism evidence="1 2">
    <name type="scientific">Xanthobacter autotrophicus</name>
    <dbReference type="NCBI Taxonomy" id="280"/>
    <lineage>
        <taxon>Bacteria</taxon>
        <taxon>Pseudomonadati</taxon>
        <taxon>Pseudomonadota</taxon>
        <taxon>Alphaproteobacteria</taxon>
        <taxon>Hyphomicrobiales</taxon>
        <taxon>Xanthobacteraceae</taxon>
        <taxon>Xanthobacter</taxon>
    </lineage>
</organism>
<dbReference type="GeneID" id="95774995"/>
<name>A0A6C1KBG4_XANAU</name>
<dbReference type="AlphaFoldDB" id="A0A6C1KBG4"/>
<reference evidence="1 2" key="1">
    <citation type="submission" date="2019-05" db="EMBL/GenBank/DDBJ databases">
        <authorList>
            <person name="Zhou X."/>
        </authorList>
    </citation>
    <scope>NUCLEOTIDE SEQUENCE [LARGE SCALE GENOMIC DNA]</scope>
    <source>
        <strain evidence="1 2">DSM 432</strain>
    </source>
</reference>
<dbReference type="Proteomes" id="UP000305131">
    <property type="component" value="Unassembled WGS sequence"/>
</dbReference>
<protein>
    <submittedName>
        <fullName evidence="1">Uncharacterized protein</fullName>
    </submittedName>
</protein>
<dbReference type="OrthoDB" id="5570336at2"/>
<dbReference type="OMA" id="DQGGYSW"/>
<gene>
    <name evidence="1" type="ORF">FBQ73_16200</name>
</gene>
<accession>A0A6C1KBG4</accession>